<keyword evidence="1" id="KW-0472">Membrane</keyword>
<feature type="transmembrane region" description="Helical" evidence="1">
    <location>
        <begin position="110"/>
        <end position="135"/>
    </location>
</feature>
<feature type="transmembrane region" description="Helical" evidence="1">
    <location>
        <begin position="51"/>
        <end position="68"/>
    </location>
</feature>
<keyword evidence="1" id="KW-0812">Transmembrane</keyword>
<dbReference type="Pfam" id="PF18566">
    <property type="entry name" value="Ldi"/>
    <property type="match status" value="1"/>
</dbReference>
<dbReference type="InterPro" id="IPR041411">
    <property type="entry name" value="Ldi"/>
</dbReference>
<protein>
    <recommendedName>
        <fullName evidence="2">Linalool dehydratase/isomerase domain-containing protein</fullName>
    </recommendedName>
</protein>
<accession>A0A8E2E6M1</accession>
<dbReference type="AlphaFoldDB" id="A0A8E2E6M1"/>
<evidence type="ECO:0000256" key="1">
    <source>
        <dbReference type="SAM" id="Phobius"/>
    </source>
</evidence>
<dbReference type="OrthoDB" id="9979195at2759"/>
<keyword evidence="1" id="KW-1133">Transmembrane helix</keyword>
<evidence type="ECO:0000259" key="2">
    <source>
        <dbReference type="Pfam" id="PF18566"/>
    </source>
</evidence>
<feature type="transmembrane region" description="Helical" evidence="1">
    <location>
        <begin position="80"/>
        <end position="103"/>
    </location>
</feature>
<evidence type="ECO:0000313" key="3">
    <source>
        <dbReference type="EMBL" id="OCK78225.1"/>
    </source>
</evidence>
<keyword evidence="4" id="KW-1185">Reference proteome</keyword>
<evidence type="ECO:0000313" key="4">
    <source>
        <dbReference type="Proteomes" id="UP000250266"/>
    </source>
</evidence>
<gene>
    <name evidence="3" type="ORF">K432DRAFT_444780</name>
</gene>
<feature type="domain" description="Linalool dehydratase/isomerase" evidence="2">
    <location>
        <begin position="241"/>
        <end position="546"/>
    </location>
</feature>
<name>A0A8E2E6M1_9PEZI</name>
<sequence length="664" mass="72818">MAVLNGHAKGNPKSKAATQYLSSNGFKSADVLIPDTAGFGKRRIAGQSRSLTVYAAAFVFGIYIFYRFENPRVRAAALGLLFPGAGLVAVATIPSVILSILAIALFPVTLFAWFACGGLLFPIILWLGSALLAAVLSKDSLFEAAAPLCAVSSALLVAIVRRKSLATSAAACDRRTQRNGYLIDQVKANQNPKLKVAEPGSRELNIRTLRFVQHVIESGLLPPDDWSRHTVIDQFQTAALRYQLYGIVYSLQLYQCHYVPNYSGVVGEACVNALTKAQCKKVNSVSFWKWENMWGKLNFTNWNPITKDNIMVTGYIGLALALYDGNTRDYRFREKDCMEFVVTDKHKYKTSFPEIIKAVFENMDQCGYTLYPCEPHWIYTPCNLFGITGVVAADRTLGTNYADKLHTRFAQSLEEEFSEPDGSLLPVRNKLTAFTIPGIVGVSSDCTSSMLCSSYIPHIAHRLWAIIRKEAVQYDSSGKLSVTTISGGDNIDAGNYKHGLGGVHIMLAETAGEFGDAALQADCLSALDTIHNPVEATATGSLYNRNLSTFLQTQALQARMLEYRDWDTMITRGVPEKCFEGPLLAHVPFPQVLVAKAWSGDGRGLELVLWNGREAGVFEVKLERLVPGGIYVDSSGRRVVADKDGKARMDVRVDGRTCVALSPA</sequence>
<reference evidence="3 4" key="1">
    <citation type="journal article" date="2016" name="Nat. Commun.">
        <title>Ectomycorrhizal ecology is imprinted in the genome of the dominant symbiotic fungus Cenococcum geophilum.</title>
        <authorList>
            <consortium name="DOE Joint Genome Institute"/>
            <person name="Peter M."/>
            <person name="Kohler A."/>
            <person name="Ohm R.A."/>
            <person name="Kuo A."/>
            <person name="Krutzmann J."/>
            <person name="Morin E."/>
            <person name="Arend M."/>
            <person name="Barry K.W."/>
            <person name="Binder M."/>
            <person name="Choi C."/>
            <person name="Clum A."/>
            <person name="Copeland A."/>
            <person name="Grisel N."/>
            <person name="Haridas S."/>
            <person name="Kipfer T."/>
            <person name="LaButti K."/>
            <person name="Lindquist E."/>
            <person name="Lipzen A."/>
            <person name="Maire R."/>
            <person name="Meier B."/>
            <person name="Mihaltcheva S."/>
            <person name="Molinier V."/>
            <person name="Murat C."/>
            <person name="Poggeler S."/>
            <person name="Quandt C.A."/>
            <person name="Sperisen C."/>
            <person name="Tritt A."/>
            <person name="Tisserant E."/>
            <person name="Crous P.W."/>
            <person name="Henrissat B."/>
            <person name="Nehls U."/>
            <person name="Egli S."/>
            <person name="Spatafora J.W."/>
            <person name="Grigoriev I.V."/>
            <person name="Martin F.M."/>
        </authorList>
    </citation>
    <scope>NUCLEOTIDE SEQUENCE [LARGE SCALE GENOMIC DNA]</scope>
    <source>
        <strain evidence="3 4">CBS 459.81</strain>
    </source>
</reference>
<dbReference type="Proteomes" id="UP000250266">
    <property type="component" value="Unassembled WGS sequence"/>
</dbReference>
<proteinExistence type="predicted"/>
<dbReference type="EMBL" id="KV745073">
    <property type="protein sequence ID" value="OCK78225.1"/>
    <property type="molecule type" value="Genomic_DNA"/>
</dbReference>
<organism evidence="3 4">
    <name type="scientific">Lepidopterella palustris CBS 459.81</name>
    <dbReference type="NCBI Taxonomy" id="1314670"/>
    <lineage>
        <taxon>Eukaryota</taxon>
        <taxon>Fungi</taxon>
        <taxon>Dikarya</taxon>
        <taxon>Ascomycota</taxon>
        <taxon>Pezizomycotina</taxon>
        <taxon>Dothideomycetes</taxon>
        <taxon>Pleosporomycetidae</taxon>
        <taxon>Mytilinidiales</taxon>
        <taxon>Argynnaceae</taxon>
        <taxon>Lepidopterella</taxon>
    </lineage>
</organism>